<dbReference type="OrthoDB" id="420076at2759"/>
<dbReference type="Proteomes" id="UP000008312">
    <property type="component" value="Unassembled WGS sequence"/>
</dbReference>
<evidence type="ECO:0000259" key="1">
    <source>
        <dbReference type="PROSITE" id="PS51746"/>
    </source>
</evidence>
<dbReference type="PANTHER" id="PTHR13832:SF792">
    <property type="entry name" value="GM14286P"/>
    <property type="match status" value="1"/>
</dbReference>
<dbReference type="GeneID" id="24918513"/>
<dbReference type="CDD" id="cd00143">
    <property type="entry name" value="PP2Cc"/>
    <property type="match status" value="1"/>
</dbReference>
<gene>
    <name evidence="2" type="ORF">GSBLH_T00001240001</name>
</gene>
<dbReference type="InterPro" id="IPR015655">
    <property type="entry name" value="PP2C"/>
</dbReference>
<dbReference type="Gene3D" id="3.60.40.10">
    <property type="entry name" value="PPM-type phosphatase domain"/>
    <property type="match status" value="1"/>
</dbReference>
<dbReference type="PROSITE" id="PS51746">
    <property type="entry name" value="PPM_2"/>
    <property type="match status" value="1"/>
</dbReference>
<dbReference type="InterPro" id="IPR036457">
    <property type="entry name" value="PPM-type-like_dom_sf"/>
</dbReference>
<dbReference type="AlphaFoldDB" id="D8LYX7"/>
<sequence>MNASSFFVKSRRALGTVSSLYRTGSIRIGTRGPAVAALNYPHNAKYFGTATNLLLPKEPVNYKHAVSYGALAASALFAVYGLTGGQKNFDNLKRGVGYDHYPSNNPCEDRIIVENPVPNILLTGVADGHGGTFVSDIVKMEFGKLVKKFFSNIDYIDKYSLESYMTQRVIQLYQALDDVVYDLMMSLWESDSSILTTGACLVSTIIYHDFCLVANAGDCRAVLGRLSPRGNKVEAVALTHDHNIREPAEFQKLKKAHPEERNLVTFINDEPRYVKGILQPTRCIGDFVLKVDLALLVHQRKEFIEAIPQLDRFARDFHPPYITATPEVTFFEIAQHDQFIVLASDGVWDELDNQAVVDIVAEVLRRGNSAEAAANTVIAACLKHAAGGGDGEA</sequence>
<name>D8LYX7_BLAHO</name>
<accession>D8LYX7</accession>
<proteinExistence type="predicted"/>
<evidence type="ECO:0000313" key="2">
    <source>
        <dbReference type="EMBL" id="CBK21016.2"/>
    </source>
</evidence>
<dbReference type="InParanoid" id="D8LYX7"/>
<dbReference type="EMBL" id="FN668640">
    <property type="protein sequence ID" value="CBK21016.2"/>
    <property type="molecule type" value="Genomic_DNA"/>
</dbReference>
<dbReference type="PANTHER" id="PTHR13832">
    <property type="entry name" value="PROTEIN PHOSPHATASE 2C"/>
    <property type="match status" value="1"/>
</dbReference>
<dbReference type="InterPro" id="IPR001932">
    <property type="entry name" value="PPM-type_phosphatase-like_dom"/>
</dbReference>
<evidence type="ECO:0000313" key="3">
    <source>
        <dbReference type="Proteomes" id="UP000008312"/>
    </source>
</evidence>
<keyword evidence="3" id="KW-1185">Reference proteome</keyword>
<dbReference type="Pfam" id="PF00481">
    <property type="entry name" value="PP2C"/>
    <property type="match status" value="1"/>
</dbReference>
<dbReference type="SUPFAM" id="SSF81606">
    <property type="entry name" value="PP2C-like"/>
    <property type="match status" value="1"/>
</dbReference>
<protein>
    <submittedName>
        <fullName evidence="2">Protein phosphatase 2C</fullName>
    </submittedName>
</protein>
<dbReference type="SMART" id="SM00332">
    <property type="entry name" value="PP2Cc"/>
    <property type="match status" value="1"/>
</dbReference>
<dbReference type="RefSeq" id="XP_012895064.1">
    <property type="nucleotide sequence ID" value="XM_013039610.1"/>
</dbReference>
<feature type="domain" description="PPM-type phosphatase" evidence="1">
    <location>
        <begin position="95"/>
        <end position="393"/>
    </location>
</feature>
<reference evidence="2" key="1">
    <citation type="submission" date="2010-02" db="EMBL/GenBank/DDBJ databases">
        <title>Sequencing and annotation of the Blastocystis hominis genome.</title>
        <authorList>
            <person name="Wincker P."/>
        </authorList>
    </citation>
    <scope>NUCLEOTIDE SEQUENCE</scope>
    <source>
        <strain evidence="2">Singapore isolate B</strain>
    </source>
</reference>
<dbReference type="GO" id="GO:0004722">
    <property type="term" value="F:protein serine/threonine phosphatase activity"/>
    <property type="evidence" value="ECO:0007669"/>
    <property type="project" value="InterPro"/>
</dbReference>
<organism evidence="2">
    <name type="scientific">Blastocystis hominis</name>
    <dbReference type="NCBI Taxonomy" id="12968"/>
    <lineage>
        <taxon>Eukaryota</taxon>
        <taxon>Sar</taxon>
        <taxon>Stramenopiles</taxon>
        <taxon>Bigyra</taxon>
        <taxon>Opalozoa</taxon>
        <taxon>Opalinata</taxon>
        <taxon>Blastocystidae</taxon>
        <taxon>Blastocystis</taxon>
    </lineage>
</organism>